<dbReference type="OrthoDB" id="10586206at2759"/>
<sequence length="195" mass="19574">MKLATIVLGIAAAAVAAPIQSSDTPVSSGLDRRGPQGGGPIDGWLGAKPGILGSAIEGSGLPLLDDLTKKLPVGGSLGGGGKVRREESLKSTTNKQIERREASPLGTEVLSAVVPVVAGLAGGIGGGGGGAKVRRDESIEATVAADVEPTGEDAANVQKRQLPIKGDVVNKLMKIVSETGLKRDEGIVSKEDGTI</sequence>
<dbReference type="GeneID" id="63728875"/>
<dbReference type="AlphaFoldDB" id="A0A1L9PXP1"/>
<evidence type="ECO:0000313" key="4">
    <source>
        <dbReference type="Proteomes" id="UP000184073"/>
    </source>
</evidence>
<protein>
    <submittedName>
        <fullName evidence="3">Uncharacterized protein</fullName>
    </submittedName>
</protein>
<name>A0A1L9PXP1_ASPVE</name>
<feature type="region of interest" description="Disordered" evidence="1">
    <location>
        <begin position="75"/>
        <end position="95"/>
    </location>
</feature>
<dbReference type="RefSeq" id="XP_040672049.1">
    <property type="nucleotide sequence ID" value="XM_040813364.1"/>
</dbReference>
<organism evidence="3 4">
    <name type="scientific">Aspergillus versicolor CBS 583.65</name>
    <dbReference type="NCBI Taxonomy" id="1036611"/>
    <lineage>
        <taxon>Eukaryota</taxon>
        <taxon>Fungi</taxon>
        <taxon>Dikarya</taxon>
        <taxon>Ascomycota</taxon>
        <taxon>Pezizomycotina</taxon>
        <taxon>Eurotiomycetes</taxon>
        <taxon>Eurotiomycetidae</taxon>
        <taxon>Eurotiales</taxon>
        <taxon>Aspergillaceae</taxon>
        <taxon>Aspergillus</taxon>
        <taxon>Aspergillus subgen. Nidulantes</taxon>
    </lineage>
</organism>
<keyword evidence="4" id="KW-1185">Reference proteome</keyword>
<evidence type="ECO:0000256" key="2">
    <source>
        <dbReference type="SAM" id="SignalP"/>
    </source>
</evidence>
<dbReference type="Proteomes" id="UP000184073">
    <property type="component" value="Unassembled WGS sequence"/>
</dbReference>
<accession>A0A1L9PXP1</accession>
<reference evidence="4" key="1">
    <citation type="journal article" date="2017" name="Genome Biol.">
        <title>Comparative genomics reveals high biological diversity and specific adaptations in the industrially and medically important fungal genus Aspergillus.</title>
        <authorList>
            <person name="de Vries R.P."/>
            <person name="Riley R."/>
            <person name="Wiebenga A."/>
            <person name="Aguilar-Osorio G."/>
            <person name="Amillis S."/>
            <person name="Uchima C.A."/>
            <person name="Anderluh G."/>
            <person name="Asadollahi M."/>
            <person name="Askin M."/>
            <person name="Barry K."/>
            <person name="Battaglia E."/>
            <person name="Bayram O."/>
            <person name="Benocci T."/>
            <person name="Braus-Stromeyer S.A."/>
            <person name="Caldana C."/>
            <person name="Canovas D."/>
            <person name="Cerqueira G.C."/>
            <person name="Chen F."/>
            <person name="Chen W."/>
            <person name="Choi C."/>
            <person name="Clum A."/>
            <person name="Dos Santos R.A."/>
            <person name="Damasio A.R."/>
            <person name="Diallinas G."/>
            <person name="Emri T."/>
            <person name="Fekete E."/>
            <person name="Flipphi M."/>
            <person name="Freyberg S."/>
            <person name="Gallo A."/>
            <person name="Gournas C."/>
            <person name="Habgood R."/>
            <person name="Hainaut M."/>
            <person name="Harispe M.L."/>
            <person name="Henrissat B."/>
            <person name="Hilden K.S."/>
            <person name="Hope R."/>
            <person name="Hossain A."/>
            <person name="Karabika E."/>
            <person name="Karaffa L."/>
            <person name="Karanyi Z."/>
            <person name="Krasevec N."/>
            <person name="Kuo A."/>
            <person name="Kusch H."/>
            <person name="LaButti K."/>
            <person name="Lagendijk E.L."/>
            <person name="Lapidus A."/>
            <person name="Levasseur A."/>
            <person name="Lindquist E."/>
            <person name="Lipzen A."/>
            <person name="Logrieco A.F."/>
            <person name="MacCabe A."/>
            <person name="Maekelae M.R."/>
            <person name="Malavazi I."/>
            <person name="Melin P."/>
            <person name="Meyer V."/>
            <person name="Mielnichuk N."/>
            <person name="Miskei M."/>
            <person name="Molnar A.P."/>
            <person name="Mule G."/>
            <person name="Ngan C.Y."/>
            <person name="Orejas M."/>
            <person name="Orosz E."/>
            <person name="Ouedraogo J.P."/>
            <person name="Overkamp K.M."/>
            <person name="Park H.-S."/>
            <person name="Perrone G."/>
            <person name="Piumi F."/>
            <person name="Punt P.J."/>
            <person name="Ram A.F."/>
            <person name="Ramon A."/>
            <person name="Rauscher S."/>
            <person name="Record E."/>
            <person name="Riano-Pachon D.M."/>
            <person name="Robert V."/>
            <person name="Roehrig J."/>
            <person name="Ruller R."/>
            <person name="Salamov A."/>
            <person name="Salih N.S."/>
            <person name="Samson R.A."/>
            <person name="Sandor E."/>
            <person name="Sanguinetti M."/>
            <person name="Schuetze T."/>
            <person name="Sepcic K."/>
            <person name="Shelest E."/>
            <person name="Sherlock G."/>
            <person name="Sophianopoulou V."/>
            <person name="Squina F.M."/>
            <person name="Sun H."/>
            <person name="Susca A."/>
            <person name="Todd R.B."/>
            <person name="Tsang A."/>
            <person name="Unkles S.E."/>
            <person name="van de Wiele N."/>
            <person name="van Rossen-Uffink D."/>
            <person name="Oliveira J.V."/>
            <person name="Vesth T.C."/>
            <person name="Visser J."/>
            <person name="Yu J.-H."/>
            <person name="Zhou M."/>
            <person name="Andersen M.R."/>
            <person name="Archer D.B."/>
            <person name="Baker S.E."/>
            <person name="Benoit I."/>
            <person name="Brakhage A.A."/>
            <person name="Braus G.H."/>
            <person name="Fischer R."/>
            <person name="Frisvad J.C."/>
            <person name="Goldman G.H."/>
            <person name="Houbraken J."/>
            <person name="Oakley B."/>
            <person name="Pocsi I."/>
            <person name="Scazzocchio C."/>
            <person name="Seiboth B."/>
            <person name="vanKuyk P.A."/>
            <person name="Wortman J."/>
            <person name="Dyer P.S."/>
            <person name="Grigoriev I.V."/>
        </authorList>
    </citation>
    <scope>NUCLEOTIDE SEQUENCE [LARGE SCALE GENOMIC DNA]</scope>
    <source>
        <strain evidence="4">CBS 583.65</strain>
    </source>
</reference>
<dbReference type="EMBL" id="KV878134">
    <property type="protein sequence ID" value="OJJ06287.1"/>
    <property type="molecule type" value="Genomic_DNA"/>
</dbReference>
<feature type="chain" id="PRO_5013222477" evidence="2">
    <location>
        <begin position="17"/>
        <end position="195"/>
    </location>
</feature>
<proteinExistence type="predicted"/>
<keyword evidence="2" id="KW-0732">Signal</keyword>
<evidence type="ECO:0000313" key="3">
    <source>
        <dbReference type="EMBL" id="OJJ06287.1"/>
    </source>
</evidence>
<gene>
    <name evidence="3" type="ORF">ASPVEDRAFT_45689</name>
</gene>
<dbReference type="VEuPathDB" id="FungiDB:ASPVEDRAFT_45689"/>
<feature type="signal peptide" evidence="2">
    <location>
        <begin position="1"/>
        <end position="16"/>
    </location>
</feature>
<evidence type="ECO:0000256" key="1">
    <source>
        <dbReference type="SAM" id="MobiDB-lite"/>
    </source>
</evidence>